<feature type="region of interest" description="Disordered" evidence="1">
    <location>
        <begin position="124"/>
        <end position="160"/>
    </location>
</feature>
<organism evidence="2 3">
    <name type="scientific">Saccharomyces pastorianus</name>
    <name type="common">Lager yeast</name>
    <name type="synonym">Saccharomyces cerevisiae x Saccharomyces eubayanus</name>
    <dbReference type="NCBI Taxonomy" id="27292"/>
    <lineage>
        <taxon>Eukaryota</taxon>
        <taxon>Fungi</taxon>
        <taxon>Dikarya</taxon>
        <taxon>Ascomycota</taxon>
        <taxon>Saccharomycotina</taxon>
        <taxon>Saccharomycetes</taxon>
        <taxon>Saccharomycetales</taxon>
        <taxon>Saccharomycetaceae</taxon>
        <taxon>Saccharomyces</taxon>
    </lineage>
</organism>
<evidence type="ECO:0000313" key="3">
    <source>
        <dbReference type="Proteomes" id="UP000501346"/>
    </source>
</evidence>
<accession>A0A6C1EA10</accession>
<feature type="compositionally biased region" description="Polar residues" evidence="1">
    <location>
        <begin position="128"/>
        <end position="139"/>
    </location>
</feature>
<keyword evidence="3" id="KW-1185">Reference proteome</keyword>
<dbReference type="GO" id="GO:0007039">
    <property type="term" value="P:protein catabolic process in the vacuole"/>
    <property type="evidence" value="ECO:0007669"/>
    <property type="project" value="TreeGrafter"/>
</dbReference>
<reference evidence="2 3" key="1">
    <citation type="journal article" date="2019" name="BMC Genomics">
        <title>Chromosome level assembly and comparative genome analysis confirm lager-brewing yeasts originated from a single hybridization.</title>
        <authorList>
            <person name="Salazar A.N."/>
            <person name="Gorter de Vries A.R."/>
            <person name="van den Broek M."/>
            <person name="Brouwers N."/>
            <person name="de la Torre Cortes P."/>
            <person name="Kuijpers N.G.A."/>
            <person name="Daran J.G."/>
            <person name="Abeel T."/>
        </authorList>
    </citation>
    <scope>NUCLEOTIDE SEQUENCE [LARGE SCALE GENOMIC DNA]</scope>
    <source>
        <strain evidence="2 3">CBS 1483</strain>
    </source>
</reference>
<dbReference type="InterPro" id="IPR052292">
    <property type="entry name" value="Glucose_repression_reg"/>
</dbReference>
<evidence type="ECO:0000313" key="2">
    <source>
        <dbReference type="EMBL" id="QID85434.1"/>
    </source>
</evidence>
<gene>
    <name evidence="2" type="ORF">GRS66_008010</name>
</gene>
<dbReference type="PANTHER" id="PTHR28051:SF1">
    <property type="entry name" value="PROTEIN MTL1-RELATED"/>
    <property type="match status" value="1"/>
</dbReference>
<name>A0A6C1EA10_SACPS</name>
<dbReference type="AlphaFoldDB" id="A0A6C1EA10"/>
<sequence length="268" mass="31785">MTSLDDTVLTKKNLALLDNATNYTRPALDYFHYAFNYDNLDVSTTWRLLIKMRKHRLLRLPSCSSENEIDYNIYMARLHHCMWRRWSIHQFKLDDLKIDPLSINWKKEIDVTLLYGPDLAEVNEREQASSPSVSVNDTSRQQKHYRNTERHRNGSSSSFQTKVFAVKGKPSPQRTISFDDTVNRRDIDKRGRFHESCSLINDRNPFQDYSIVWDERTHRYHRRAHTDANDYNHIRSTDNEIPRNASFDNTIIQQNLHSITEGSYIYIK</sequence>
<evidence type="ECO:0000256" key="1">
    <source>
        <dbReference type="SAM" id="MobiDB-lite"/>
    </source>
</evidence>
<dbReference type="Proteomes" id="UP000501346">
    <property type="component" value="Chromosome SeVIII-SeXV"/>
</dbReference>
<dbReference type="PANTHER" id="PTHR28051">
    <property type="entry name" value="PROTEIN MTL1-RELATED"/>
    <property type="match status" value="1"/>
</dbReference>
<dbReference type="EMBL" id="CP049005">
    <property type="protein sequence ID" value="QID85434.1"/>
    <property type="molecule type" value="Genomic_DNA"/>
</dbReference>
<protein>
    <submittedName>
        <fullName evidence="2">Uncharacterized protein</fullName>
    </submittedName>
</protein>
<dbReference type="OrthoDB" id="5563539at2759"/>
<proteinExistence type="predicted"/>
<dbReference type="GO" id="GO:0005773">
    <property type="term" value="C:vacuole"/>
    <property type="evidence" value="ECO:0007669"/>
    <property type="project" value="GOC"/>
</dbReference>
<dbReference type="GO" id="GO:0042149">
    <property type="term" value="P:cellular response to glucose starvation"/>
    <property type="evidence" value="ECO:0007669"/>
    <property type="project" value="TreeGrafter"/>
</dbReference>